<reference evidence="1 2" key="1">
    <citation type="journal article" date="2014" name="Genome Announc.">
        <title>Draft Genome Sequences of Two Isolates of the Roseobacter Group, Sulfitobacter sp. Strains 3SOLIMAR09 and 1FIGIMAR09, from Harbors of Mallorca Island (Mediterranean Sea).</title>
        <authorList>
            <person name="Mas-Llado M."/>
            <person name="Pina-Villalonga J.M."/>
            <person name="Brunet-Galmes I."/>
            <person name="Nogales B."/>
            <person name="Bosch R."/>
        </authorList>
    </citation>
    <scope>NUCLEOTIDE SEQUENCE [LARGE SCALE GENOMIC DNA]</scope>
    <source>
        <strain evidence="1 2">1FIGIMAR09</strain>
    </source>
</reference>
<dbReference type="eggNOG" id="ENOG5031AAN">
    <property type="taxonomic scope" value="Bacteria"/>
</dbReference>
<dbReference type="RefSeq" id="WP_037908504.1">
    <property type="nucleotide sequence ID" value="NZ_JEMU01000009.1"/>
</dbReference>
<evidence type="ECO:0000313" key="2">
    <source>
        <dbReference type="Proteomes" id="UP000027337"/>
    </source>
</evidence>
<accession>A0A061STV9</accession>
<proteinExistence type="predicted"/>
<comment type="caution">
    <text evidence="1">The sequence shown here is derived from an EMBL/GenBank/DDBJ whole genome shotgun (WGS) entry which is preliminary data.</text>
</comment>
<dbReference type="EMBL" id="JEMU01000009">
    <property type="protein sequence ID" value="KAJ02884.1"/>
    <property type="molecule type" value="Genomic_DNA"/>
</dbReference>
<keyword evidence="2" id="KW-1185">Reference proteome</keyword>
<evidence type="ECO:0000313" key="1">
    <source>
        <dbReference type="EMBL" id="KAJ02884.1"/>
    </source>
</evidence>
<name>A0A061STV9_9RHOB</name>
<dbReference type="AlphaFoldDB" id="A0A061STV9"/>
<sequence length="106" mass="12042">MADIEHPWNSRPIDVHRWSDHPEVAALADTVWDEYVKIVFANQPDQLSEQERNNMRLAVLERWNAEDAPWTMFAKIDEGLAQVRQQGPLDEGSIAALAASYDGLRG</sequence>
<dbReference type="Proteomes" id="UP000027337">
    <property type="component" value="Unassembled WGS sequence"/>
</dbReference>
<protein>
    <submittedName>
        <fullName evidence="1">Uncharacterized protein</fullName>
    </submittedName>
</protein>
<gene>
    <name evidence="1" type="ORF">PM02_11545</name>
</gene>
<organism evidence="1 2">
    <name type="scientific">Sulfitobacter mediterraneus</name>
    <dbReference type="NCBI Taxonomy" id="83219"/>
    <lineage>
        <taxon>Bacteria</taxon>
        <taxon>Pseudomonadati</taxon>
        <taxon>Pseudomonadota</taxon>
        <taxon>Alphaproteobacteria</taxon>
        <taxon>Rhodobacterales</taxon>
        <taxon>Roseobacteraceae</taxon>
        <taxon>Sulfitobacter</taxon>
    </lineage>
</organism>